<evidence type="ECO:0000259" key="4">
    <source>
        <dbReference type="Pfam" id="PF02678"/>
    </source>
</evidence>
<dbReference type="InterPro" id="IPR014710">
    <property type="entry name" value="RmlC-like_jellyroll"/>
</dbReference>
<feature type="binding site" evidence="2">
    <location>
        <position position="60"/>
    </location>
    <ligand>
        <name>Fe cation</name>
        <dbReference type="ChEBI" id="CHEBI:24875"/>
    </ligand>
</feature>
<feature type="domain" description="Pirin N-terminal" evidence="4">
    <location>
        <begin position="21"/>
        <end position="124"/>
    </location>
</feature>
<dbReference type="CDD" id="cd02909">
    <property type="entry name" value="cupin_pirin_N"/>
    <property type="match status" value="1"/>
</dbReference>
<evidence type="ECO:0000256" key="1">
    <source>
        <dbReference type="ARBA" id="ARBA00008416"/>
    </source>
</evidence>
<keyword evidence="2" id="KW-0408">Iron</keyword>
<dbReference type="InterPro" id="IPR008778">
    <property type="entry name" value="Pirin_C_dom"/>
</dbReference>
<feature type="binding site" evidence="2">
    <location>
        <position position="102"/>
    </location>
    <ligand>
        <name>Fe cation</name>
        <dbReference type="ChEBI" id="CHEBI:24875"/>
    </ligand>
</feature>
<comment type="similarity">
    <text evidence="1 3">Belongs to the pirin family.</text>
</comment>
<keyword evidence="7" id="KW-1185">Reference proteome</keyword>
<dbReference type="InterPro" id="IPR011051">
    <property type="entry name" value="RmlC_Cupin_sf"/>
</dbReference>
<dbReference type="InterPro" id="IPR003829">
    <property type="entry name" value="Pirin_N_dom"/>
</dbReference>
<dbReference type="Gene3D" id="2.60.120.10">
    <property type="entry name" value="Jelly Rolls"/>
    <property type="match status" value="2"/>
</dbReference>
<evidence type="ECO:0000256" key="2">
    <source>
        <dbReference type="PIRSR" id="PIRSR006232-1"/>
    </source>
</evidence>
<evidence type="ECO:0000313" key="6">
    <source>
        <dbReference type="EMBL" id="VVE24862.1"/>
    </source>
</evidence>
<dbReference type="PANTHER" id="PTHR13903:SF8">
    <property type="entry name" value="PIRIN"/>
    <property type="match status" value="1"/>
</dbReference>
<dbReference type="Pfam" id="PF02678">
    <property type="entry name" value="Pirin"/>
    <property type="match status" value="1"/>
</dbReference>
<keyword evidence="2" id="KW-0479">Metal-binding</keyword>
<organism evidence="6 7">
    <name type="scientific">Pandoraea terrae</name>
    <dbReference type="NCBI Taxonomy" id="1537710"/>
    <lineage>
        <taxon>Bacteria</taxon>
        <taxon>Pseudomonadati</taxon>
        <taxon>Pseudomonadota</taxon>
        <taxon>Betaproteobacteria</taxon>
        <taxon>Burkholderiales</taxon>
        <taxon>Burkholderiaceae</taxon>
        <taxon>Pandoraea</taxon>
    </lineage>
</organism>
<dbReference type="GO" id="GO:0046872">
    <property type="term" value="F:metal ion binding"/>
    <property type="evidence" value="ECO:0007669"/>
    <property type="project" value="UniProtKB-KW"/>
</dbReference>
<evidence type="ECO:0000313" key="7">
    <source>
        <dbReference type="Proteomes" id="UP000414233"/>
    </source>
</evidence>
<dbReference type="SUPFAM" id="SSF51182">
    <property type="entry name" value="RmlC-like cupins"/>
    <property type="match status" value="1"/>
</dbReference>
<dbReference type="Proteomes" id="UP000414233">
    <property type="component" value="Unassembled WGS sequence"/>
</dbReference>
<dbReference type="EMBL" id="CABPRZ010000013">
    <property type="protein sequence ID" value="VVE24862.1"/>
    <property type="molecule type" value="Genomic_DNA"/>
</dbReference>
<comment type="cofactor">
    <cofactor evidence="2">
        <name>Fe cation</name>
        <dbReference type="ChEBI" id="CHEBI:24875"/>
    </cofactor>
    <text evidence="2">Binds 1 Fe cation per subunit.</text>
</comment>
<accession>A0A5E4WJ84</accession>
<proteinExistence type="inferred from homology"/>
<name>A0A5E4WJ84_9BURK</name>
<dbReference type="PANTHER" id="PTHR13903">
    <property type="entry name" value="PIRIN-RELATED"/>
    <property type="match status" value="1"/>
</dbReference>
<dbReference type="InterPro" id="IPR012093">
    <property type="entry name" value="Pirin"/>
</dbReference>
<dbReference type="RefSeq" id="WP_150698088.1">
    <property type="nucleotide sequence ID" value="NZ_CABPRZ010000013.1"/>
</dbReference>
<dbReference type="PIRSF" id="PIRSF006232">
    <property type="entry name" value="Pirin"/>
    <property type="match status" value="1"/>
</dbReference>
<dbReference type="AlphaFoldDB" id="A0A5E4WJ84"/>
<feature type="domain" description="Pirin C-terminal" evidence="5">
    <location>
        <begin position="177"/>
        <end position="275"/>
    </location>
</feature>
<protein>
    <submittedName>
        <fullName evidence="6">Pirin</fullName>
    </submittedName>
</protein>
<feature type="binding site" evidence="2">
    <location>
        <position position="58"/>
    </location>
    <ligand>
        <name>Fe cation</name>
        <dbReference type="ChEBI" id="CHEBI:24875"/>
    </ligand>
</feature>
<gene>
    <name evidence="6" type="ORF">PTE30175_03248</name>
</gene>
<dbReference type="Pfam" id="PF05726">
    <property type="entry name" value="Pirin_C"/>
    <property type="match status" value="1"/>
</dbReference>
<dbReference type="OrthoDB" id="321327at2"/>
<reference evidence="6 7" key="1">
    <citation type="submission" date="2019-08" db="EMBL/GenBank/DDBJ databases">
        <authorList>
            <person name="Peeters C."/>
        </authorList>
    </citation>
    <scope>NUCLEOTIDE SEQUENCE [LARGE SCALE GENOMIC DNA]</scope>
    <source>
        <strain evidence="6 7">LMG 30175</strain>
    </source>
</reference>
<evidence type="ECO:0000256" key="3">
    <source>
        <dbReference type="RuleBase" id="RU003457"/>
    </source>
</evidence>
<dbReference type="CDD" id="cd02247">
    <property type="entry name" value="cupin_pirin_C"/>
    <property type="match status" value="1"/>
</dbReference>
<feature type="binding site" evidence="2">
    <location>
        <position position="104"/>
    </location>
    <ligand>
        <name>Fe cation</name>
        <dbReference type="ChEBI" id="CHEBI:24875"/>
    </ligand>
</feature>
<sequence length="295" mass="32074">MASPFLAVLKPHTSDIGAFLVQRSLPSAQFQTIGPFIFFDHMGPAMLSPGKGMDVRPHPHIGLATVTYLFDGEIMHRDSLGNAQRITPGAVNWMTAGRGIVHSERSPDDFRERGGPVHGIQTWVALPKADEETEPAFAHHPVEALPEITLPGVKLRLILGTAFGRESPVVVFSPIFYLAGELAPGASFTLAPEHRERAVYALDGEIHVDGEVLPAQRMGVLAPDTDVKITAGDAPVKIMLLGGAPLDGDRFIFWNFVSSSRERIEVAKAAWMAQEMGQVPGETEWIPLPERKPAK</sequence>
<evidence type="ECO:0000259" key="5">
    <source>
        <dbReference type="Pfam" id="PF05726"/>
    </source>
</evidence>